<evidence type="ECO:0000313" key="2">
    <source>
        <dbReference type="EMBL" id="JAA84113.1"/>
    </source>
</evidence>
<name>S4P5Q0_9NEOP</name>
<accession>S4P5Q0</accession>
<feature type="non-terminal residue" evidence="2">
    <location>
        <position position="70"/>
    </location>
</feature>
<protein>
    <submittedName>
        <fullName evidence="2">Uncharacterized protein</fullName>
    </submittedName>
</protein>
<dbReference type="AlphaFoldDB" id="S4P5Q0"/>
<proteinExistence type="predicted"/>
<sequence>DDDLNGPATPKSNKTNEIIEKCLTDTQSKVLVTSNLKEDANEKDKKYPDEMKTNVVPTPMANIMKDTIKD</sequence>
<reference evidence="2" key="1">
    <citation type="journal article" date="2013" name="BMC Genomics">
        <title>Unscrambling butterfly oogenesis.</title>
        <authorList>
            <person name="Carter J.M."/>
            <person name="Baker S.C."/>
            <person name="Pink R."/>
            <person name="Carter D.R."/>
            <person name="Collins A."/>
            <person name="Tomlin J."/>
            <person name="Gibbs M."/>
            <person name="Breuker C.J."/>
        </authorList>
    </citation>
    <scope>NUCLEOTIDE SEQUENCE</scope>
    <source>
        <tissue evidence="2">Ovary</tissue>
    </source>
</reference>
<feature type="non-terminal residue" evidence="2">
    <location>
        <position position="1"/>
    </location>
</feature>
<dbReference type="EMBL" id="GAIX01008447">
    <property type="protein sequence ID" value="JAA84113.1"/>
    <property type="molecule type" value="Transcribed_RNA"/>
</dbReference>
<feature type="compositionally biased region" description="Basic and acidic residues" evidence="1">
    <location>
        <begin position="36"/>
        <end position="52"/>
    </location>
</feature>
<feature type="region of interest" description="Disordered" evidence="1">
    <location>
        <begin position="1"/>
        <end position="20"/>
    </location>
</feature>
<evidence type="ECO:0000256" key="1">
    <source>
        <dbReference type="SAM" id="MobiDB-lite"/>
    </source>
</evidence>
<feature type="region of interest" description="Disordered" evidence="1">
    <location>
        <begin position="34"/>
        <end position="53"/>
    </location>
</feature>
<reference evidence="2" key="2">
    <citation type="submission" date="2013-05" db="EMBL/GenBank/DDBJ databases">
        <authorList>
            <person name="Carter J.-M."/>
            <person name="Baker S.C."/>
            <person name="Pink R."/>
            <person name="Carter D.R.F."/>
            <person name="Collins A."/>
            <person name="Tomlin J."/>
            <person name="Gibbs M."/>
            <person name="Breuker C.J."/>
        </authorList>
    </citation>
    <scope>NUCLEOTIDE SEQUENCE</scope>
    <source>
        <tissue evidence="2">Ovary</tissue>
    </source>
</reference>
<organism evidence="2">
    <name type="scientific">Pararge aegeria</name>
    <name type="common">speckled wood butterfly</name>
    <dbReference type="NCBI Taxonomy" id="116150"/>
    <lineage>
        <taxon>Eukaryota</taxon>
        <taxon>Metazoa</taxon>
        <taxon>Ecdysozoa</taxon>
        <taxon>Arthropoda</taxon>
        <taxon>Hexapoda</taxon>
        <taxon>Insecta</taxon>
        <taxon>Pterygota</taxon>
        <taxon>Neoptera</taxon>
        <taxon>Endopterygota</taxon>
        <taxon>Lepidoptera</taxon>
        <taxon>Glossata</taxon>
        <taxon>Ditrysia</taxon>
        <taxon>Papilionoidea</taxon>
        <taxon>Nymphalidae</taxon>
        <taxon>Satyrinae</taxon>
        <taxon>Satyrini</taxon>
        <taxon>Parargina</taxon>
        <taxon>Pararge</taxon>
    </lineage>
</organism>